<dbReference type="Ensembl" id="ENSPMGT00000030377.1">
    <property type="protein sequence ID" value="ENSPMGP00000028528.1"/>
    <property type="gene ID" value="ENSPMGG00000022956.1"/>
</dbReference>
<dbReference type="GO" id="GO:0005737">
    <property type="term" value="C:cytoplasm"/>
    <property type="evidence" value="ECO:0007669"/>
    <property type="project" value="TreeGrafter"/>
</dbReference>
<evidence type="ECO:0000256" key="2">
    <source>
        <dbReference type="SAM" id="MobiDB-lite"/>
    </source>
</evidence>
<dbReference type="Proteomes" id="UP000261520">
    <property type="component" value="Unplaced"/>
</dbReference>
<dbReference type="InterPro" id="IPR011047">
    <property type="entry name" value="Quinoprotein_ADH-like_sf"/>
</dbReference>
<keyword evidence="5" id="KW-1185">Reference proteome</keyword>
<feature type="region of interest" description="Disordered" evidence="2">
    <location>
        <begin position="1"/>
        <end position="41"/>
    </location>
</feature>
<feature type="coiled-coil region" evidence="1">
    <location>
        <begin position="202"/>
        <end position="273"/>
    </location>
</feature>
<dbReference type="AlphaFoldDB" id="A0A3B4BFC9"/>
<dbReference type="InterPro" id="IPR039911">
    <property type="entry name" value="JIP3/JIP4"/>
</dbReference>
<evidence type="ECO:0000313" key="4">
    <source>
        <dbReference type="Ensembl" id="ENSPMGP00000028528.1"/>
    </source>
</evidence>
<dbReference type="PROSITE" id="PS51777">
    <property type="entry name" value="RH2"/>
    <property type="match status" value="1"/>
</dbReference>
<dbReference type="PANTHER" id="PTHR13886:SF7">
    <property type="entry name" value="C-JUN-AMINO-TERMINAL KINASE-INTERACTING PROTEIN 4-LIKE ISOFORM X1"/>
    <property type="match status" value="1"/>
</dbReference>
<feature type="domain" description="RH2" evidence="3">
    <location>
        <begin position="245"/>
        <end position="311"/>
    </location>
</feature>
<evidence type="ECO:0000256" key="1">
    <source>
        <dbReference type="SAM" id="Coils"/>
    </source>
</evidence>
<feature type="compositionally biased region" description="Acidic residues" evidence="2">
    <location>
        <begin position="125"/>
        <end position="139"/>
    </location>
</feature>
<dbReference type="InterPro" id="IPR015943">
    <property type="entry name" value="WD40/YVTN_repeat-like_dom_sf"/>
</dbReference>
<organism evidence="4 5">
    <name type="scientific">Periophthalmus magnuspinnatus</name>
    <dbReference type="NCBI Taxonomy" id="409849"/>
    <lineage>
        <taxon>Eukaryota</taxon>
        <taxon>Metazoa</taxon>
        <taxon>Chordata</taxon>
        <taxon>Craniata</taxon>
        <taxon>Vertebrata</taxon>
        <taxon>Euteleostomi</taxon>
        <taxon>Actinopterygii</taxon>
        <taxon>Neopterygii</taxon>
        <taxon>Teleostei</taxon>
        <taxon>Neoteleostei</taxon>
        <taxon>Acanthomorphata</taxon>
        <taxon>Gobiaria</taxon>
        <taxon>Gobiiformes</taxon>
        <taxon>Gobioidei</taxon>
        <taxon>Gobiidae</taxon>
        <taxon>Oxudercinae</taxon>
        <taxon>Periophthalmus</taxon>
    </lineage>
</organism>
<keyword evidence="1" id="KW-0175">Coiled coil</keyword>
<dbReference type="PANTHER" id="PTHR13886">
    <property type="entry name" value="JNK/SAPK-ASSOCIATED PROTEIN"/>
    <property type="match status" value="1"/>
</dbReference>
<dbReference type="GO" id="GO:0030159">
    <property type="term" value="F:signaling receptor complex adaptor activity"/>
    <property type="evidence" value="ECO:0007669"/>
    <property type="project" value="TreeGrafter"/>
</dbReference>
<accession>A0A3B4BFC9</accession>
<dbReference type="GO" id="GO:0008432">
    <property type="term" value="F:JUN kinase binding"/>
    <property type="evidence" value="ECO:0007669"/>
    <property type="project" value="TreeGrafter"/>
</dbReference>
<proteinExistence type="predicted"/>
<dbReference type="Pfam" id="PF19056">
    <property type="entry name" value="WD40_2"/>
    <property type="match status" value="1"/>
</dbReference>
<dbReference type="InterPro" id="IPR034744">
    <property type="entry name" value="RH2"/>
</dbReference>
<dbReference type="GO" id="GO:0019894">
    <property type="term" value="F:kinesin binding"/>
    <property type="evidence" value="ECO:0007669"/>
    <property type="project" value="TreeGrafter"/>
</dbReference>
<sequence length="694" mass="78054">MRMREKERERRERQLENKAREQADQVALEEQKTHLSRELSTLRHSHTKLTCTYREMVDRKKDSERESPLFINDIITSTPELAHFHGGVRSTFETSLEDEIRKDQEKEEESDPKEQEASGSKTKEEDEEEEEESEDEELEFELRNTDSVFSELSELSRDYLESVDQGASVRGTDQFEEILAKYEELKVTELVDAARKSLISRVVELTDDRSALQLELSSLQETVARLDNRLKEKEEEIKASVPTSVRHFSRSEMARVVMEKNQYKQRLVELQEATRRSQSPRVRRREHYREIRSHIWEKLGKRQIHGWSVPLEPVPEPKDIPVLVKLRLLDRRDSTAKLNCAVAVPPEVSGEASCSVWVISGPASNSEITVIDPARPNTVLDQFTLPPTSPALCICAVPPVDNRGTVWIGTQEGVLVHSASSNRRRCLQSISFSEAVHSLFTQNTVIAGLADGTLGFFSPTPGWDLSSHAVMSLGSTPLQPIRCCLAKAGRMWVGYWNKVHVLVFTVSERSEQQVRFLCAGGSGVWTACRLDPILRLYDWTTGRPLQEVDFSALILKTLPSFLTLSPLQISSLSIICGRLWIGTGGGAVISIPLSISEAVSIPYCSIASTQLCYHGHRQAVRFIIPAPCLMTSSDNTTVTPSQLIISGGEGYINFRIDDANEESDEAIQSSPQRSERSLMIIWQISSATVPNPAL</sequence>
<reference evidence="4" key="2">
    <citation type="submission" date="2025-09" db="UniProtKB">
        <authorList>
            <consortium name="Ensembl"/>
        </authorList>
    </citation>
    <scope>IDENTIFICATION</scope>
</reference>
<feature type="region of interest" description="Disordered" evidence="2">
    <location>
        <begin position="85"/>
        <end position="143"/>
    </location>
</feature>
<protein>
    <recommendedName>
        <fullName evidence="3">RH2 domain-containing protein</fullName>
    </recommendedName>
</protein>
<dbReference type="GO" id="GO:0005078">
    <property type="term" value="F:MAP-kinase scaffold activity"/>
    <property type="evidence" value="ECO:0007669"/>
    <property type="project" value="InterPro"/>
</dbReference>
<dbReference type="STRING" id="409849.ENSPMGP00000028528"/>
<name>A0A3B4BFC9_9GOBI</name>
<dbReference type="GO" id="GO:0016192">
    <property type="term" value="P:vesicle-mediated transport"/>
    <property type="evidence" value="ECO:0007669"/>
    <property type="project" value="TreeGrafter"/>
</dbReference>
<feature type="compositionally biased region" description="Basic and acidic residues" evidence="2">
    <location>
        <begin position="112"/>
        <end position="124"/>
    </location>
</feature>
<evidence type="ECO:0000313" key="5">
    <source>
        <dbReference type="Proteomes" id="UP000261520"/>
    </source>
</evidence>
<dbReference type="Gene3D" id="2.130.10.10">
    <property type="entry name" value="YVTN repeat-like/Quinoprotein amine dehydrogenase"/>
    <property type="match status" value="1"/>
</dbReference>
<reference evidence="4" key="1">
    <citation type="submission" date="2025-08" db="UniProtKB">
        <authorList>
            <consortium name="Ensembl"/>
        </authorList>
    </citation>
    <scope>IDENTIFICATION</scope>
</reference>
<evidence type="ECO:0000259" key="3">
    <source>
        <dbReference type="PROSITE" id="PS51777"/>
    </source>
</evidence>
<dbReference type="SUPFAM" id="SSF50998">
    <property type="entry name" value="Quinoprotein alcohol dehydrogenase-like"/>
    <property type="match status" value="1"/>
</dbReference>